<evidence type="ECO:0000313" key="4">
    <source>
        <dbReference type="Proteomes" id="UP001066276"/>
    </source>
</evidence>
<sequence length="430" mass="44273">MAAASGERAPAFTLEELEKLVDGVLPQYTLLYGPPDQQVSAHQKRDIWHAIAKEVRTLGAHQKRGSHCRKRWEDICHCSKKTAEAQLGMASQRGRGARRNMTPLMFRILAVAYPELDGRLRTSQQTQGASTGGGTVAPDHEGAASHMAMEGHTTDSEYTSGTEGEGSFTSATGSPTSNTDSSADSRRSASAKKPPGPVVPVQGFWSAPSTRAGSRTRSQGTGSPPPVKAPKLESGRRDRGKTPGGTTSEMGSKAIGESAVTPKKVGKVQRKSAQPVVSVTAEKCAIISGSPDTTASTVVTGPETTARVTAQEGSSIVTGPETTARVTAQEGSSIVTGTENTARVTAQEGSSIVTGPETTARVTAQEGSSIVTGPETTARVTAQEGSSIVTGPETTARVTAQEGSSIVTGPETTAGVTAQVGPGCHSPAGQ</sequence>
<dbReference type="PANTHER" id="PTHR23098">
    <property type="entry name" value="AGAP001331-PA-RELATED"/>
    <property type="match status" value="1"/>
</dbReference>
<feature type="domain" description="Myb/SANT-like DNA-binding" evidence="2">
    <location>
        <begin position="8"/>
        <end position="81"/>
    </location>
</feature>
<reference evidence="3" key="1">
    <citation type="journal article" date="2022" name="bioRxiv">
        <title>Sequencing and chromosome-scale assembly of the giantPleurodeles waltlgenome.</title>
        <authorList>
            <person name="Brown T."/>
            <person name="Elewa A."/>
            <person name="Iarovenko S."/>
            <person name="Subramanian E."/>
            <person name="Araus A.J."/>
            <person name="Petzold A."/>
            <person name="Susuki M."/>
            <person name="Suzuki K.-i.T."/>
            <person name="Hayashi T."/>
            <person name="Toyoda A."/>
            <person name="Oliveira C."/>
            <person name="Osipova E."/>
            <person name="Leigh N.D."/>
            <person name="Simon A."/>
            <person name="Yun M.H."/>
        </authorList>
    </citation>
    <scope>NUCLEOTIDE SEQUENCE</scope>
    <source>
        <strain evidence="3">20211129_DDA</strain>
        <tissue evidence="3">Liver</tissue>
    </source>
</reference>
<evidence type="ECO:0000313" key="3">
    <source>
        <dbReference type="EMBL" id="KAJ1170328.1"/>
    </source>
</evidence>
<keyword evidence="4" id="KW-1185">Reference proteome</keyword>
<dbReference type="AlphaFoldDB" id="A0AAV7T1K3"/>
<gene>
    <name evidence="3" type="ORF">NDU88_002206</name>
</gene>
<evidence type="ECO:0000259" key="2">
    <source>
        <dbReference type="Pfam" id="PF13873"/>
    </source>
</evidence>
<dbReference type="Proteomes" id="UP001066276">
    <property type="component" value="Chromosome 4_1"/>
</dbReference>
<proteinExistence type="predicted"/>
<feature type="region of interest" description="Disordered" evidence="1">
    <location>
        <begin position="120"/>
        <end position="252"/>
    </location>
</feature>
<dbReference type="PANTHER" id="PTHR23098:SF23">
    <property type="entry name" value="MYB-RELATED TRANSCRIPTION FACTOR, PARTNER OF PROFILIN-LIKE ISOFORM X2-RELATED"/>
    <property type="match status" value="1"/>
</dbReference>
<feature type="compositionally biased region" description="Basic and acidic residues" evidence="1">
    <location>
        <begin position="230"/>
        <end position="241"/>
    </location>
</feature>
<dbReference type="GO" id="GO:0005634">
    <property type="term" value="C:nucleus"/>
    <property type="evidence" value="ECO:0007669"/>
    <property type="project" value="TreeGrafter"/>
</dbReference>
<organism evidence="3 4">
    <name type="scientific">Pleurodeles waltl</name>
    <name type="common">Iberian ribbed newt</name>
    <dbReference type="NCBI Taxonomy" id="8319"/>
    <lineage>
        <taxon>Eukaryota</taxon>
        <taxon>Metazoa</taxon>
        <taxon>Chordata</taxon>
        <taxon>Craniata</taxon>
        <taxon>Vertebrata</taxon>
        <taxon>Euteleostomi</taxon>
        <taxon>Amphibia</taxon>
        <taxon>Batrachia</taxon>
        <taxon>Caudata</taxon>
        <taxon>Salamandroidea</taxon>
        <taxon>Salamandridae</taxon>
        <taxon>Pleurodelinae</taxon>
        <taxon>Pleurodeles</taxon>
    </lineage>
</organism>
<protein>
    <recommendedName>
        <fullName evidence="2">Myb/SANT-like DNA-binding domain-containing protein</fullName>
    </recommendedName>
</protein>
<dbReference type="InterPro" id="IPR028002">
    <property type="entry name" value="Myb_DNA-bind_5"/>
</dbReference>
<dbReference type="EMBL" id="JANPWB010000007">
    <property type="protein sequence ID" value="KAJ1170328.1"/>
    <property type="molecule type" value="Genomic_DNA"/>
</dbReference>
<feature type="region of interest" description="Disordered" evidence="1">
    <location>
        <begin position="395"/>
        <end position="430"/>
    </location>
</feature>
<feature type="compositionally biased region" description="Polar residues" evidence="1">
    <location>
        <begin position="207"/>
        <end position="222"/>
    </location>
</feature>
<evidence type="ECO:0000256" key="1">
    <source>
        <dbReference type="SAM" id="MobiDB-lite"/>
    </source>
</evidence>
<feature type="compositionally biased region" description="Polar residues" evidence="1">
    <location>
        <begin position="395"/>
        <end position="416"/>
    </location>
</feature>
<comment type="caution">
    <text evidence="3">The sequence shown here is derived from an EMBL/GenBank/DDBJ whole genome shotgun (WGS) entry which is preliminary data.</text>
</comment>
<accession>A0AAV7T1K3</accession>
<name>A0AAV7T1K3_PLEWA</name>
<feature type="compositionally biased region" description="Polar residues" evidence="1">
    <location>
        <begin position="156"/>
        <end position="179"/>
    </location>
</feature>
<dbReference type="Pfam" id="PF13873">
    <property type="entry name" value="Myb_DNA-bind_5"/>
    <property type="match status" value="1"/>
</dbReference>